<evidence type="ECO:0000256" key="2">
    <source>
        <dbReference type="ARBA" id="ARBA00006464"/>
    </source>
</evidence>
<dbReference type="NCBIfam" id="TIGR03025">
    <property type="entry name" value="EPS_sugtrans"/>
    <property type="match status" value="1"/>
</dbReference>
<comment type="similarity">
    <text evidence="2">Belongs to the bacterial sugar transferase family.</text>
</comment>
<feature type="transmembrane region" description="Helical" evidence="7">
    <location>
        <begin position="14"/>
        <end position="37"/>
    </location>
</feature>
<evidence type="ECO:0000256" key="4">
    <source>
        <dbReference type="ARBA" id="ARBA00022692"/>
    </source>
</evidence>
<keyword evidence="5 7" id="KW-1133">Transmembrane helix</keyword>
<feature type="domain" description="Bacterial sugar transferase" evidence="8">
    <location>
        <begin position="289"/>
        <end position="476"/>
    </location>
</feature>
<evidence type="ECO:0000256" key="1">
    <source>
        <dbReference type="ARBA" id="ARBA00004141"/>
    </source>
</evidence>
<name>A0A2S3Z6Q8_9MICO</name>
<dbReference type="Pfam" id="PF13727">
    <property type="entry name" value="CoA_binding_3"/>
    <property type="match status" value="1"/>
</dbReference>
<dbReference type="GO" id="GO:0016780">
    <property type="term" value="F:phosphotransferase activity, for other substituted phosphate groups"/>
    <property type="evidence" value="ECO:0007669"/>
    <property type="project" value="TreeGrafter"/>
</dbReference>
<sequence>MGVKSYTLSWQRAYAARLFFTDLAVIIGVVLGSQVLWFGSRRSELRIPIENIADFTFGYTLVSLGLIVFWMLALEYYATRDHKTIGTGSTEYKRILDASARIFGITAIVVFLLKVDLARGYFLTALPIGLILLLLGRWGWRQWLVARRREGRFVHRTIVVGERDKCVHVVVGIRRDMAAGLSVVGAVTENGSVAQNLVDGVPVLGDFSQILESIQRVGADTVIFTGADNFGPRKLRELGWELEVLKVDLIMAPALTDIAGPRIHARQVSGLPLIQVDFPSFEGARHSAKRAFDLIASGLGLLVLSPIFLWIIVAVRRDSAGPVWFHQERVGLNGNVFRMIKFRSMVADAEAQLPTLLDQSDGNGVLFKLRADPRVTKVGSVLRRYSLDELPQLINVFRGDMALVGPRPPLAREVESYDGSARRRLLVKPGITGLWQVSGRSDLSWEDSIRLDLYYVENWSPTGDVIILYRTIRAILRPAGAY</sequence>
<accession>A0A2S3Z6Q8</accession>
<dbReference type="PANTHER" id="PTHR30576:SF10">
    <property type="entry name" value="SLL5057 PROTEIN"/>
    <property type="match status" value="1"/>
</dbReference>
<evidence type="ECO:0000256" key="6">
    <source>
        <dbReference type="ARBA" id="ARBA00023136"/>
    </source>
</evidence>
<dbReference type="InterPro" id="IPR003362">
    <property type="entry name" value="Bact_transf"/>
</dbReference>
<comment type="caution">
    <text evidence="9">The sequence shown here is derived from an EMBL/GenBank/DDBJ whole genome shotgun (WGS) entry which is preliminary data.</text>
</comment>
<feature type="transmembrane region" description="Helical" evidence="7">
    <location>
        <begin position="57"/>
        <end position="77"/>
    </location>
</feature>
<comment type="subcellular location">
    <subcellularLocation>
        <location evidence="1">Membrane</location>
        <topology evidence="1">Multi-pass membrane protein</topology>
    </subcellularLocation>
</comment>
<evidence type="ECO:0000259" key="8">
    <source>
        <dbReference type="Pfam" id="PF02397"/>
    </source>
</evidence>
<feature type="transmembrane region" description="Helical" evidence="7">
    <location>
        <begin position="294"/>
        <end position="313"/>
    </location>
</feature>
<evidence type="ECO:0000256" key="7">
    <source>
        <dbReference type="SAM" id="Phobius"/>
    </source>
</evidence>
<organism evidence="9 10">
    <name type="scientific">Cryobacterium zongtaii</name>
    <dbReference type="NCBI Taxonomy" id="1259217"/>
    <lineage>
        <taxon>Bacteria</taxon>
        <taxon>Bacillati</taxon>
        <taxon>Actinomycetota</taxon>
        <taxon>Actinomycetes</taxon>
        <taxon>Micrococcales</taxon>
        <taxon>Microbacteriaceae</taxon>
        <taxon>Cryobacterium</taxon>
    </lineage>
</organism>
<dbReference type="Gene3D" id="3.40.50.720">
    <property type="entry name" value="NAD(P)-binding Rossmann-like Domain"/>
    <property type="match status" value="1"/>
</dbReference>
<dbReference type="InterPro" id="IPR017475">
    <property type="entry name" value="EPS_sugar_tfrase"/>
</dbReference>
<evidence type="ECO:0000256" key="5">
    <source>
        <dbReference type="ARBA" id="ARBA00022989"/>
    </source>
</evidence>
<dbReference type="AlphaFoldDB" id="A0A2S3Z6Q8"/>
<dbReference type="GO" id="GO:0016020">
    <property type="term" value="C:membrane"/>
    <property type="evidence" value="ECO:0007669"/>
    <property type="project" value="UniProtKB-SubCell"/>
</dbReference>
<dbReference type="Pfam" id="PF02397">
    <property type="entry name" value="Bac_transf"/>
    <property type="match status" value="1"/>
</dbReference>
<keyword evidence="3 9" id="KW-0808">Transferase</keyword>
<evidence type="ECO:0000313" key="9">
    <source>
        <dbReference type="EMBL" id="POH60828.1"/>
    </source>
</evidence>
<protein>
    <submittedName>
        <fullName evidence="9">Polyprenyl glycosylphosphotransferase</fullName>
    </submittedName>
</protein>
<keyword evidence="4 7" id="KW-0812">Transmembrane</keyword>
<evidence type="ECO:0000313" key="10">
    <source>
        <dbReference type="Proteomes" id="UP000237340"/>
    </source>
</evidence>
<dbReference type="EMBL" id="PPXD01000033">
    <property type="protein sequence ID" value="POH60828.1"/>
    <property type="molecule type" value="Genomic_DNA"/>
</dbReference>
<dbReference type="Proteomes" id="UP000237340">
    <property type="component" value="Unassembled WGS sequence"/>
</dbReference>
<gene>
    <name evidence="9" type="ORF">C3B61_19215</name>
</gene>
<proteinExistence type="inferred from homology"/>
<feature type="transmembrane region" description="Helical" evidence="7">
    <location>
        <begin position="98"/>
        <end position="115"/>
    </location>
</feature>
<keyword evidence="6 7" id="KW-0472">Membrane</keyword>
<keyword evidence="10" id="KW-1185">Reference proteome</keyword>
<dbReference type="PANTHER" id="PTHR30576">
    <property type="entry name" value="COLANIC BIOSYNTHESIS UDP-GLUCOSE LIPID CARRIER TRANSFERASE"/>
    <property type="match status" value="1"/>
</dbReference>
<dbReference type="RefSeq" id="WP_103462056.1">
    <property type="nucleotide sequence ID" value="NZ_PPXD01000033.1"/>
</dbReference>
<evidence type="ECO:0000256" key="3">
    <source>
        <dbReference type="ARBA" id="ARBA00022679"/>
    </source>
</evidence>
<feature type="transmembrane region" description="Helical" evidence="7">
    <location>
        <begin position="121"/>
        <end position="140"/>
    </location>
</feature>
<reference evidence="9 10" key="1">
    <citation type="submission" date="2018-01" db="EMBL/GenBank/DDBJ databases">
        <title>Cryobacterium sp. nov., from glaciers in China.</title>
        <authorList>
            <person name="Liu Q."/>
            <person name="Xin Y.-H."/>
        </authorList>
    </citation>
    <scope>NUCLEOTIDE SEQUENCE [LARGE SCALE GENOMIC DNA]</scope>
    <source>
        <strain evidence="9 10">TMN-42</strain>
    </source>
</reference>